<evidence type="ECO:0000256" key="10">
    <source>
        <dbReference type="ARBA" id="ARBA00022989"/>
    </source>
</evidence>
<dbReference type="NCBIfam" id="TIGR01726">
    <property type="entry name" value="HEQRo_perm_3TM"/>
    <property type="match status" value="1"/>
</dbReference>
<dbReference type="InterPro" id="IPR017871">
    <property type="entry name" value="ABC_transporter-like_CS"/>
</dbReference>
<organism evidence="15 16">
    <name type="scientific">Kaistia geumhonensis</name>
    <dbReference type="NCBI Taxonomy" id="410839"/>
    <lineage>
        <taxon>Bacteria</taxon>
        <taxon>Pseudomonadati</taxon>
        <taxon>Pseudomonadota</taxon>
        <taxon>Alphaproteobacteria</taxon>
        <taxon>Hyphomicrobiales</taxon>
        <taxon>Kaistiaceae</taxon>
        <taxon>Kaistia</taxon>
    </lineage>
</organism>
<evidence type="ECO:0000256" key="4">
    <source>
        <dbReference type="ARBA" id="ARBA00010072"/>
    </source>
</evidence>
<dbReference type="InterPro" id="IPR035906">
    <property type="entry name" value="MetI-like_sf"/>
</dbReference>
<evidence type="ECO:0000256" key="3">
    <source>
        <dbReference type="ARBA" id="ARBA00005417"/>
    </source>
</evidence>
<evidence type="ECO:0000259" key="13">
    <source>
        <dbReference type="PROSITE" id="PS50893"/>
    </source>
</evidence>
<keyword evidence="9" id="KW-0067">ATP-binding</keyword>
<dbReference type="PROSITE" id="PS00211">
    <property type="entry name" value="ABC_TRANSPORTER_1"/>
    <property type="match status" value="1"/>
</dbReference>
<dbReference type="CDD" id="cd06261">
    <property type="entry name" value="TM_PBP2"/>
    <property type="match status" value="1"/>
</dbReference>
<comment type="similarity">
    <text evidence="3">Belongs to the ABC transporter superfamily.</text>
</comment>
<feature type="transmembrane region" description="Helical" evidence="12">
    <location>
        <begin position="189"/>
        <end position="216"/>
    </location>
</feature>
<dbReference type="PROSITE" id="PS50928">
    <property type="entry name" value="ABC_TM1"/>
    <property type="match status" value="1"/>
</dbReference>
<keyword evidence="6" id="KW-1003">Cell membrane</keyword>
<keyword evidence="8" id="KW-0547">Nucleotide-binding</keyword>
<evidence type="ECO:0000259" key="14">
    <source>
        <dbReference type="PROSITE" id="PS50928"/>
    </source>
</evidence>
<dbReference type="Proteomes" id="UP001223743">
    <property type="component" value="Unassembled WGS sequence"/>
</dbReference>
<dbReference type="PANTHER" id="PTHR43166:SF35">
    <property type="entry name" value="L-CYSTINE IMPORT ATP-BINDING PROTEIN TCYN"/>
    <property type="match status" value="1"/>
</dbReference>
<dbReference type="InterPro" id="IPR050086">
    <property type="entry name" value="MetN_ABC_transporter-like"/>
</dbReference>
<dbReference type="InterPro" id="IPR010065">
    <property type="entry name" value="AA_ABC_transptr_permease_3TM"/>
</dbReference>
<comment type="similarity">
    <text evidence="4">Belongs to the binding-protein-dependent transport system permease family. HisMQ subfamily.</text>
</comment>
<dbReference type="InterPro" id="IPR027417">
    <property type="entry name" value="P-loop_NTPase"/>
</dbReference>
<feature type="transmembrane region" description="Helical" evidence="12">
    <location>
        <begin position="20"/>
        <end position="43"/>
    </location>
</feature>
<evidence type="ECO:0000256" key="2">
    <source>
        <dbReference type="ARBA" id="ARBA00004429"/>
    </source>
</evidence>
<comment type="subcellular location">
    <subcellularLocation>
        <location evidence="2">Cell inner membrane</location>
        <topology evidence="2">Multi-pass membrane protein</topology>
    </subcellularLocation>
    <subcellularLocation>
        <location evidence="12">Cell membrane</location>
        <topology evidence="12">Multi-pass membrane protein</topology>
    </subcellularLocation>
    <subcellularLocation>
        <location evidence="1">Cell membrane</location>
        <topology evidence="1">Peripheral membrane protein</topology>
    </subcellularLocation>
</comment>
<sequence>MSLDFASILPYAPLLFQATLMTIFLAITSQVIGTVCGFLLALARMSPLKILSVPAFLYIWIARGTPPLIHLFLIYFGLPTIGITLEPLPAAIIAFSITSAAYNAEVLRAGLQAIQPGQIEAARAVGMSYPTILWHIILPQAVQVVTPPYMSNFISHVKSTSLASVVTVRELLLTTTFIYSNTFRALEALIVAGAIYLFLTSFLAIGQLALEHYVAFDKRPPSRRRLRRLGFGGATDFAPATDAPALLAEKPDSGRRVLDIVGLEKRFGTVNALSGVSLTVQEGEVVCVLGPSGSGKSTLLRCINMLERPDAGQIGIHSRGAGFDLAFGPAAPAVSGRELARLRSHVGMVFQHFNLWPHKLAIENVTEGLIRVRHVAGREAGLLAAELLARVGLGAKMMTFPNHLSGGQRQRVAIARALAMRPDVMLFDEPTSALDPELVGEVLQVLEDVAASGMTMLVATHEMGFARRVADRIVFMDGGQIVEIASAADFFERPQHERSIRFLEAVLK</sequence>
<evidence type="ECO:0000256" key="7">
    <source>
        <dbReference type="ARBA" id="ARBA00022692"/>
    </source>
</evidence>
<dbReference type="InterPro" id="IPR003593">
    <property type="entry name" value="AAA+_ATPase"/>
</dbReference>
<keyword evidence="7 12" id="KW-0812">Transmembrane</keyword>
<evidence type="ECO:0000256" key="11">
    <source>
        <dbReference type="ARBA" id="ARBA00023136"/>
    </source>
</evidence>
<keyword evidence="16" id="KW-1185">Reference proteome</keyword>
<dbReference type="SMART" id="SM00382">
    <property type="entry name" value="AAA"/>
    <property type="match status" value="1"/>
</dbReference>
<evidence type="ECO:0000256" key="5">
    <source>
        <dbReference type="ARBA" id="ARBA00022448"/>
    </source>
</evidence>
<feature type="domain" description="ABC transporter" evidence="13">
    <location>
        <begin position="258"/>
        <end position="503"/>
    </location>
</feature>
<keyword evidence="11 12" id="KW-0472">Membrane</keyword>
<evidence type="ECO:0000256" key="1">
    <source>
        <dbReference type="ARBA" id="ARBA00004202"/>
    </source>
</evidence>
<dbReference type="Pfam" id="PF00528">
    <property type="entry name" value="BPD_transp_1"/>
    <property type="match status" value="1"/>
</dbReference>
<evidence type="ECO:0000256" key="6">
    <source>
        <dbReference type="ARBA" id="ARBA00022475"/>
    </source>
</evidence>
<dbReference type="Pfam" id="PF00005">
    <property type="entry name" value="ABC_tran"/>
    <property type="match status" value="1"/>
</dbReference>
<feature type="transmembrane region" description="Helical" evidence="12">
    <location>
        <begin position="55"/>
        <end position="78"/>
    </location>
</feature>
<dbReference type="Gene3D" id="3.40.50.300">
    <property type="entry name" value="P-loop containing nucleotide triphosphate hydrolases"/>
    <property type="match status" value="1"/>
</dbReference>
<comment type="caution">
    <text evidence="15">The sequence shown here is derived from an EMBL/GenBank/DDBJ whole genome shotgun (WGS) entry which is preliminary data.</text>
</comment>
<keyword evidence="5 12" id="KW-0813">Transport</keyword>
<evidence type="ECO:0000313" key="15">
    <source>
        <dbReference type="EMBL" id="MDQ0517646.1"/>
    </source>
</evidence>
<dbReference type="SUPFAM" id="SSF52540">
    <property type="entry name" value="P-loop containing nucleoside triphosphate hydrolases"/>
    <property type="match status" value="1"/>
</dbReference>
<evidence type="ECO:0000256" key="12">
    <source>
        <dbReference type="RuleBase" id="RU363032"/>
    </source>
</evidence>
<dbReference type="PANTHER" id="PTHR43166">
    <property type="entry name" value="AMINO ACID IMPORT ATP-BINDING PROTEIN"/>
    <property type="match status" value="1"/>
</dbReference>
<gene>
    <name evidence="15" type="ORF">QO015_003259</name>
</gene>
<evidence type="ECO:0000256" key="8">
    <source>
        <dbReference type="ARBA" id="ARBA00022741"/>
    </source>
</evidence>
<dbReference type="InterPro" id="IPR003439">
    <property type="entry name" value="ABC_transporter-like_ATP-bd"/>
</dbReference>
<dbReference type="Gene3D" id="1.10.3720.10">
    <property type="entry name" value="MetI-like"/>
    <property type="match status" value="1"/>
</dbReference>
<name>A0ABU0M9K6_9HYPH</name>
<dbReference type="RefSeq" id="WP_307290585.1">
    <property type="nucleotide sequence ID" value="NZ_JAPKNF010000002.1"/>
</dbReference>
<dbReference type="SUPFAM" id="SSF161098">
    <property type="entry name" value="MetI-like"/>
    <property type="match status" value="1"/>
</dbReference>
<accession>A0ABU0M9K6</accession>
<evidence type="ECO:0000256" key="9">
    <source>
        <dbReference type="ARBA" id="ARBA00022840"/>
    </source>
</evidence>
<feature type="domain" description="ABC transmembrane type-1" evidence="14">
    <location>
        <begin position="19"/>
        <end position="204"/>
    </location>
</feature>
<dbReference type="PROSITE" id="PS50893">
    <property type="entry name" value="ABC_TRANSPORTER_2"/>
    <property type="match status" value="1"/>
</dbReference>
<reference evidence="15 16" key="1">
    <citation type="submission" date="2023-07" db="EMBL/GenBank/DDBJ databases">
        <title>Genomic Encyclopedia of Type Strains, Phase IV (KMG-IV): sequencing the most valuable type-strain genomes for metagenomic binning, comparative biology and taxonomic classification.</title>
        <authorList>
            <person name="Goeker M."/>
        </authorList>
    </citation>
    <scope>NUCLEOTIDE SEQUENCE [LARGE SCALE GENOMIC DNA]</scope>
    <source>
        <strain evidence="15 16">B1-1</strain>
    </source>
</reference>
<proteinExistence type="inferred from homology"/>
<keyword evidence="10 12" id="KW-1133">Transmembrane helix</keyword>
<evidence type="ECO:0000313" key="16">
    <source>
        <dbReference type="Proteomes" id="UP001223743"/>
    </source>
</evidence>
<dbReference type="InterPro" id="IPR000515">
    <property type="entry name" value="MetI-like"/>
</dbReference>
<dbReference type="EMBL" id="JAUSWJ010000001">
    <property type="protein sequence ID" value="MDQ0517646.1"/>
    <property type="molecule type" value="Genomic_DNA"/>
</dbReference>
<protein>
    <submittedName>
        <fullName evidence="15">Polar amino acid transport system permease protein</fullName>
    </submittedName>
</protein>